<proteinExistence type="predicted"/>
<dbReference type="AlphaFoldDB" id="A0A921GBG1"/>
<name>A0A921GBG1_9FIRM</name>
<sequence length="319" mass="37597">MKPFKTIEEQFELLRSRGLSFTDENKAKIFLLNNNYYNVINCYAKFFMTDDDNFIEGTNFDEITQVHYFDKEIKSIFFKSIIDAEKHFKSILAYRFSEKFKDQKYAYLIASNYNDNDILEVTATISSLSKIINKHKTKKDNSINHYINKHNDVPFWILTNYMNFGQLLYFYKYLDDSLKNKIAKDFSSFLADNLDVEKIQLTPEDLISFLENTLELRNVVAHNNRLLGFKCRGHVHYLPKLHDKYSITNESKKQDVYNVFIVMQCLLSKNQYALLHNTLLKKTKNLNNKLKTIDTNIILSCLGFPNNWYLTAKLPQPIG</sequence>
<dbReference type="InterPro" id="IPR017034">
    <property type="entry name" value="Abi_system_AbiD/AbiF"/>
</dbReference>
<reference evidence="1" key="2">
    <citation type="submission" date="2021-09" db="EMBL/GenBank/DDBJ databases">
        <authorList>
            <person name="Gilroy R."/>
        </authorList>
    </citation>
    <scope>NUCLEOTIDE SEQUENCE</scope>
    <source>
        <strain evidence="1">CHK193-16274</strain>
    </source>
</reference>
<reference evidence="1" key="1">
    <citation type="journal article" date="2021" name="PeerJ">
        <title>Extensive microbial diversity within the chicken gut microbiome revealed by metagenomics and culture.</title>
        <authorList>
            <person name="Gilroy R."/>
            <person name="Ravi A."/>
            <person name="Getino M."/>
            <person name="Pursley I."/>
            <person name="Horton D.L."/>
            <person name="Alikhan N.F."/>
            <person name="Baker D."/>
            <person name="Gharbi K."/>
            <person name="Hall N."/>
            <person name="Watson M."/>
            <person name="Adriaenssens E.M."/>
            <person name="Foster-Nyarko E."/>
            <person name="Jarju S."/>
            <person name="Secka A."/>
            <person name="Antonio M."/>
            <person name="Oren A."/>
            <person name="Chaudhuri R.R."/>
            <person name="La Ragione R."/>
            <person name="Hildebrand F."/>
            <person name="Pallen M.J."/>
        </authorList>
    </citation>
    <scope>NUCLEOTIDE SEQUENCE</scope>
    <source>
        <strain evidence="1">CHK193-16274</strain>
    </source>
</reference>
<accession>A0A921GBG1</accession>
<evidence type="ECO:0000313" key="2">
    <source>
        <dbReference type="Proteomes" id="UP000749320"/>
    </source>
</evidence>
<gene>
    <name evidence="1" type="ORF">K8V91_05760</name>
</gene>
<dbReference type="Proteomes" id="UP000749320">
    <property type="component" value="Unassembled WGS sequence"/>
</dbReference>
<dbReference type="Pfam" id="PF07751">
    <property type="entry name" value="Abi_2"/>
    <property type="match status" value="1"/>
</dbReference>
<dbReference type="InterPro" id="IPR011664">
    <property type="entry name" value="Abi_system_AbiD/AbiF-like"/>
</dbReference>
<comment type="caution">
    <text evidence="1">The sequence shown here is derived from an EMBL/GenBank/DDBJ whole genome shotgun (WGS) entry which is preliminary data.</text>
</comment>
<evidence type="ECO:0000313" key="1">
    <source>
        <dbReference type="EMBL" id="HJF40412.1"/>
    </source>
</evidence>
<dbReference type="RefSeq" id="WP_162607207.1">
    <property type="nucleotide sequence ID" value="NZ_CAJFOD010000006.1"/>
</dbReference>
<organism evidence="1 2">
    <name type="scientific">Thomasclavelia spiroformis</name>
    <dbReference type="NCBI Taxonomy" id="29348"/>
    <lineage>
        <taxon>Bacteria</taxon>
        <taxon>Bacillati</taxon>
        <taxon>Bacillota</taxon>
        <taxon>Erysipelotrichia</taxon>
        <taxon>Erysipelotrichales</taxon>
        <taxon>Coprobacillaceae</taxon>
        <taxon>Thomasclavelia</taxon>
    </lineage>
</organism>
<protein>
    <submittedName>
        <fullName evidence="1">Abi family protein</fullName>
    </submittedName>
</protein>
<dbReference type="EMBL" id="DYWV01000199">
    <property type="protein sequence ID" value="HJF40412.1"/>
    <property type="molecule type" value="Genomic_DNA"/>
</dbReference>
<dbReference type="PIRSF" id="PIRSF034934">
    <property type="entry name" value="AbiF_AbiD"/>
    <property type="match status" value="1"/>
</dbReference>